<evidence type="ECO:0000313" key="1">
    <source>
        <dbReference type="EMBL" id="MDT9593858.1"/>
    </source>
</evidence>
<evidence type="ECO:0008006" key="3">
    <source>
        <dbReference type="Google" id="ProtNLM"/>
    </source>
</evidence>
<organism evidence="1 2">
    <name type="scientific">Nocardioides imazamoxiresistens</name>
    <dbReference type="NCBI Taxonomy" id="3231893"/>
    <lineage>
        <taxon>Bacteria</taxon>
        <taxon>Bacillati</taxon>
        <taxon>Actinomycetota</taxon>
        <taxon>Actinomycetes</taxon>
        <taxon>Propionibacteriales</taxon>
        <taxon>Nocardioidaceae</taxon>
        <taxon>Nocardioides</taxon>
    </lineage>
</organism>
<sequence length="220" mass="22689">MVNLTYDALDLHVIRGRAEEAAVERDGAPVDVASLTEEVAALAGAFRAVGVTPGAAVLVALPDEYDELVAFLATLRLRAVPVLVERVHAAVQGTEGGHHPSAATLAVRHRPHAVVTATTWPGHVHAPAAVVYRGPEPTDPTVEVAWDVALRAGRTDPAPASRPEPDPEVPAADAHAAAVAATAYVVGDRAVLVGEVPEAGTQIGRRLGALIGGRTVTLRG</sequence>
<name>A0ABU3PX99_9ACTN</name>
<dbReference type="EMBL" id="JAVYII010000005">
    <property type="protein sequence ID" value="MDT9593858.1"/>
    <property type="molecule type" value="Genomic_DNA"/>
</dbReference>
<keyword evidence="2" id="KW-1185">Reference proteome</keyword>
<dbReference type="RefSeq" id="WP_315733348.1">
    <property type="nucleotide sequence ID" value="NZ_JAVYII010000005.1"/>
</dbReference>
<comment type="caution">
    <text evidence="1">The sequence shown here is derived from an EMBL/GenBank/DDBJ whole genome shotgun (WGS) entry which is preliminary data.</text>
</comment>
<proteinExistence type="predicted"/>
<protein>
    <recommendedName>
        <fullName evidence="3">AMP-dependent synthetase/ligase domain-containing protein</fullName>
    </recommendedName>
</protein>
<evidence type="ECO:0000313" key="2">
    <source>
        <dbReference type="Proteomes" id="UP001268542"/>
    </source>
</evidence>
<gene>
    <name evidence="1" type="ORF">RDV89_12315</name>
</gene>
<dbReference type="SUPFAM" id="SSF56801">
    <property type="entry name" value="Acetyl-CoA synthetase-like"/>
    <property type="match status" value="1"/>
</dbReference>
<dbReference type="InterPro" id="IPR042099">
    <property type="entry name" value="ANL_N_sf"/>
</dbReference>
<dbReference type="Gene3D" id="3.40.50.12780">
    <property type="entry name" value="N-terminal domain of ligase-like"/>
    <property type="match status" value="1"/>
</dbReference>
<dbReference type="Proteomes" id="UP001268542">
    <property type="component" value="Unassembled WGS sequence"/>
</dbReference>
<reference evidence="1 2" key="1">
    <citation type="submission" date="2023-08" db="EMBL/GenBank/DDBJ databases">
        <title>Nocardioides seae sp. nov., a bacterium isolated from a soil.</title>
        <authorList>
            <person name="Wang X."/>
        </authorList>
    </citation>
    <scope>NUCLEOTIDE SEQUENCE [LARGE SCALE GENOMIC DNA]</scope>
    <source>
        <strain evidence="1 2">YZH12</strain>
    </source>
</reference>
<accession>A0ABU3PX99</accession>